<protein>
    <submittedName>
        <fullName evidence="2">Uncharacterized protein</fullName>
    </submittedName>
</protein>
<accession>A0A4Y3WMJ3</accession>
<comment type="caution">
    <text evidence="2">The sequence shown here is derived from an EMBL/GenBank/DDBJ whole genome shotgun (WGS) entry which is preliminary data.</text>
</comment>
<name>A0A4Y3WMJ3_9PSEU</name>
<gene>
    <name evidence="2" type="ORF">PHY01_23460</name>
</gene>
<reference evidence="2 3" key="1">
    <citation type="submission" date="2019-06" db="EMBL/GenBank/DDBJ databases">
        <title>Whole genome shotgun sequence of Pseudonocardia hydrocarbonoxydans NBRC 14498.</title>
        <authorList>
            <person name="Hosoyama A."/>
            <person name="Uohara A."/>
            <person name="Ohji S."/>
            <person name="Ichikawa N."/>
        </authorList>
    </citation>
    <scope>NUCLEOTIDE SEQUENCE [LARGE SCALE GENOMIC DNA]</scope>
    <source>
        <strain evidence="2 3">NBRC 14498</strain>
    </source>
</reference>
<proteinExistence type="predicted"/>
<evidence type="ECO:0000313" key="3">
    <source>
        <dbReference type="Proteomes" id="UP000320338"/>
    </source>
</evidence>
<evidence type="ECO:0000256" key="1">
    <source>
        <dbReference type="SAM" id="MobiDB-lite"/>
    </source>
</evidence>
<evidence type="ECO:0000313" key="2">
    <source>
        <dbReference type="EMBL" id="GEC20063.1"/>
    </source>
</evidence>
<dbReference type="EMBL" id="BJNG01000017">
    <property type="protein sequence ID" value="GEC20063.1"/>
    <property type="molecule type" value="Genomic_DNA"/>
</dbReference>
<sequence>MTRPDGPATTHGTATTHTAFTSFVDGLLTRPDRARVVVALDRGHEADGDGWCRHPVHDVTGQPERYPCTTSRLVEVIRRSIRELTGPRAGVPTPLPTGAPGREETEDGAAEDLRPRVRRGGTGDARGVR</sequence>
<dbReference type="AlphaFoldDB" id="A0A4Y3WMJ3"/>
<organism evidence="2 3">
    <name type="scientific">Pseudonocardia hydrocarbonoxydans</name>
    <dbReference type="NCBI Taxonomy" id="76726"/>
    <lineage>
        <taxon>Bacteria</taxon>
        <taxon>Bacillati</taxon>
        <taxon>Actinomycetota</taxon>
        <taxon>Actinomycetes</taxon>
        <taxon>Pseudonocardiales</taxon>
        <taxon>Pseudonocardiaceae</taxon>
        <taxon>Pseudonocardia</taxon>
    </lineage>
</organism>
<feature type="compositionally biased region" description="Gly residues" evidence="1">
    <location>
        <begin position="120"/>
        <end position="129"/>
    </location>
</feature>
<dbReference type="RefSeq" id="WP_141278602.1">
    <property type="nucleotide sequence ID" value="NZ_BAAARZ010000019.1"/>
</dbReference>
<keyword evidence="3" id="KW-1185">Reference proteome</keyword>
<feature type="region of interest" description="Disordered" evidence="1">
    <location>
        <begin position="84"/>
        <end position="129"/>
    </location>
</feature>
<dbReference type="Proteomes" id="UP000320338">
    <property type="component" value="Unassembled WGS sequence"/>
</dbReference>